<dbReference type="Proteomes" id="UP000032680">
    <property type="component" value="Unassembled WGS sequence"/>
</dbReference>
<reference evidence="2 3" key="1">
    <citation type="submission" date="2012-11" db="EMBL/GenBank/DDBJ databases">
        <title>Whole genome sequence of Acidisphaera rubrifaciens HS-AP3.</title>
        <authorList>
            <person name="Azuma Y."/>
            <person name="Higashiura N."/>
            <person name="Hirakawa H."/>
            <person name="Matsushita K."/>
        </authorList>
    </citation>
    <scope>NUCLEOTIDE SEQUENCE [LARGE SCALE GENOMIC DNA]</scope>
    <source>
        <strain evidence="2 3">HS-AP3</strain>
    </source>
</reference>
<dbReference type="EMBL" id="BANB01000723">
    <property type="protein sequence ID" value="GAN78284.1"/>
    <property type="molecule type" value="Genomic_DNA"/>
</dbReference>
<evidence type="ECO:0000313" key="2">
    <source>
        <dbReference type="EMBL" id="GAN78284.1"/>
    </source>
</evidence>
<dbReference type="PANTHER" id="PTHR37811:SF2">
    <property type="entry name" value="ABM DOMAIN-CONTAINING PROTEIN"/>
    <property type="match status" value="1"/>
</dbReference>
<dbReference type="InterPro" id="IPR007138">
    <property type="entry name" value="ABM_dom"/>
</dbReference>
<dbReference type="OrthoDB" id="9797060at2"/>
<dbReference type="AlphaFoldDB" id="A0A0D6PBP6"/>
<dbReference type="GO" id="GO:0004497">
    <property type="term" value="F:monooxygenase activity"/>
    <property type="evidence" value="ECO:0007669"/>
    <property type="project" value="UniProtKB-KW"/>
</dbReference>
<evidence type="ECO:0000313" key="3">
    <source>
        <dbReference type="Proteomes" id="UP000032680"/>
    </source>
</evidence>
<proteinExistence type="predicted"/>
<evidence type="ECO:0000259" key="1">
    <source>
        <dbReference type="Pfam" id="PF03992"/>
    </source>
</evidence>
<dbReference type="Pfam" id="PF03992">
    <property type="entry name" value="ABM"/>
    <property type="match status" value="1"/>
</dbReference>
<accession>A0A0D6PBP6</accession>
<dbReference type="SUPFAM" id="SSF54909">
    <property type="entry name" value="Dimeric alpha+beta barrel"/>
    <property type="match status" value="1"/>
</dbReference>
<gene>
    <name evidence="2" type="ORF">Asru_0724_04</name>
</gene>
<dbReference type="RefSeq" id="WP_048862799.1">
    <property type="nucleotide sequence ID" value="NZ_BANB01000723.1"/>
</dbReference>
<keyword evidence="2" id="KW-0560">Oxidoreductase</keyword>
<keyword evidence="3" id="KW-1185">Reference proteome</keyword>
<name>A0A0D6PBP6_9PROT</name>
<comment type="caution">
    <text evidence="2">The sequence shown here is derived from an EMBL/GenBank/DDBJ whole genome shotgun (WGS) entry which is preliminary data.</text>
</comment>
<dbReference type="Gene3D" id="3.30.70.100">
    <property type="match status" value="1"/>
</dbReference>
<protein>
    <submittedName>
        <fullName evidence="2">Antibiotic biosynthesis monooxygenase</fullName>
    </submittedName>
</protein>
<dbReference type="InterPro" id="IPR052936">
    <property type="entry name" value="Jasmonate_Hydroxylase-like"/>
</dbReference>
<organism evidence="2 3">
    <name type="scientific">Acidisphaera rubrifaciens HS-AP3</name>
    <dbReference type="NCBI Taxonomy" id="1231350"/>
    <lineage>
        <taxon>Bacteria</taxon>
        <taxon>Pseudomonadati</taxon>
        <taxon>Pseudomonadota</taxon>
        <taxon>Alphaproteobacteria</taxon>
        <taxon>Acetobacterales</taxon>
        <taxon>Acetobacteraceae</taxon>
        <taxon>Acidisphaera</taxon>
    </lineage>
</organism>
<sequence length="220" mass="24782">MFCVIFEVQPRPDRWDAYLGHAAMLRPELLRIDGFIDNVRYRSRREPGRLLSLSTWRDEKALVRWRTHALHHDVQAEGRASVFRHYHLRVGQVTADTHVPDGHALREQRLDTTEVGLGVAVTIVQAHDPAAGDDLAPNEVAARLGLDQPDRAVPGAPVAWDVFDAILTPGDRLALATWTDAPGAWTRFPAGARRREVRIVRDYGLIDRREAPQYFPPVGP</sequence>
<feature type="domain" description="ABM" evidence="1">
    <location>
        <begin position="1"/>
        <end position="76"/>
    </location>
</feature>
<keyword evidence="2" id="KW-0503">Monooxygenase</keyword>
<dbReference type="InterPro" id="IPR011008">
    <property type="entry name" value="Dimeric_a/b-barrel"/>
</dbReference>
<dbReference type="PANTHER" id="PTHR37811">
    <property type="entry name" value="BLL5343 PROTEIN"/>
    <property type="match status" value="1"/>
</dbReference>